<keyword evidence="2" id="KW-0560">Oxidoreductase</keyword>
<dbReference type="Proteomes" id="UP000774570">
    <property type="component" value="Unassembled WGS sequence"/>
</dbReference>
<dbReference type="EMBL" id="JAIBOA010000003">
    <property type="protein sequence ID" value="MBW8481794.1"/>
    <property type="molecule type" value="Genomic_DNA"/>
</dbReference>
<protein>
    <submittedName>
        <fullName evidence="3">Cytochrome P450</fullName>
    </submittedName>
</protein>
<accession>A0ABS7FPU7</accession>
<keyword evidence="2" id="KW-0349">Heme</keyword>
<comment type="caution">
    <text evidence="3">The sequence shown here is derived from an EMBL/GenBank/DDBJ whole genome shotgun (WGS) entry which is preliminary data.</text>
</comment>
<gene>
    <name evidence="3" type="ORF">K1Y72_05385</name>
</gene>
<keyword evidence="4" id="KW-1185">Reference proteome</keyword>
<dbReference type="SUPFAM" id="SSF48264">
    <property type="entry name" value="Cytochrome P450"/>
    <property type="match status" value="1"/>
</dbReference>
<dbReference type="PROSITE" id="PS00086">
    <property type="entry name" value="CYTOCHROME_P450"/>
    <property type="match status" value="1"/>
</dbReference>
<reference evidence="3 4" key="1">
    <citation type="submission" date="2021-07" db="EMBL/GenBank/DDBJ databases">
        <title>Actinomadura sp. PM05-2 isolated from lichen.</title>
        <authorList>
            <person name="Somphong A."/>
            <person name="Phongsopitanun W."/>
            <person name="Tanasupawat S."/>
            <person name="Peongsungnone V."/>
        </authorList>
    </citation>
    <scope>NUCLEOTIDE SEQUENCE [LARGE SCALE GENOMIC DNA]</scope>
    <source>
        <strain evidence="3 4">PM05-2</strain>
    </source>
</reference>
<dbReference type="InterPro" id="IPR036396">
    <property type="entry name" value="Cyt_P450_sf"/>
</dbReference>
<keyword evidence="2" id="KW-0479">Metal-binding</keyword>
<name>A0ABS7FPU7_9ACTN</name>
<sequence length="443" mass="48551">MRLLSRPEIRVGVPVTRTDKMRTIMVSATEMAVVNGRAAAAARRRRRSGALPRGIAETAYDPLDPAVIADPYPAYRRLLADGPVAYNRRRDLYVISHHEAVREAARADAALSSAQGITRFRVALPMMITMDRPDHTRLRRTALPAFTRPALQGWNPTMERLSAELVGGLRGAPGADAVARLAVPMPVRMIAHILGVPAEHQAMFRTWSDAIVEGFELEFGPRLPVQFTRTTRSLLKLSGYLDRQIRSGALTRGDGILGRILAAPGEDRLSGEDLFWFTTLLLVAGNETTTNLLSTMLLTLARHPEQYALLRRRPELVPAAIEEQLRYSSPIQGFYRTAVQDHTVGDATIPAGSRVLLLFAAANRDPRRFDAPDAFDVERDASGHVAFGSGIHLCLGAHLARAEGQAVLRELVAGTERIEVTGAPVWNTNSALRGLARLPVALR</sequence>
<dbReference type="InterPro" id="IPR002397">
    <property type="entry name" value="Cyt_P450_B"/>
</dbReference>
<dbReference type="InterPro" id="IPR017972">
    <property type="entry name" value="Cyt_P450_CS"/>
</dbReference>
<evidence type="ECO:0000313" key="3">
    <source>
        <dbReference type="EMBL" id="MBW8481794.1"/>
    </source>
</evidence>
<dbReference type="CDD" id="cd20625">
    <property type="entry name" value="CYP164-like"/>
    <property type="match status" value="1"/>
</dbReference>
<evidence type="ECO:0000313" key="4">
    <source>
        <dbReference type="Proteomes" id="UP000774570"/>
    </source>
</evidence>
<dbReference type="Pfam" id="PF00067">
    <property type="entry name" value="p450"/>
    <property type="match status" value="1"/>
</dbReference>
<keyword evidence="2" id="KW-0408">Iron</keyword>
<dbReference type="PRINTS" id="PR00359">
    <property type="entry name" value="BP450"/>
</dbReference>
<organism evidence="3 4">
    <name type="scientific">Actinomadura parmotrematis</name>
    <dbReference type="NCBI Taxonomy" id="2864039"/>
    <lineage>
        <taxon>Bacteria</taxon>
        <taxon>Bacillati</taxon>
        <taxon>Actinomycetota</taxon>
        <taxon>Actinomycetes</taxon>
        <taxon>Streptosporangiales</taxon>
        <taxon>Thermomonosporaceae</taxon>
        <taxon>Actinomadura</taxon>
    </lineage>
</organism>
<keyword evidence="2" id="KW-0503">Monooxygenase</keyword>
<evidence type="ECO:0000256" key="1">
    <source>
        <dbReference type="ARBA" id="ARBA00010617"/>
    </source>
</evidence>
<dbReference type="InterPro" id="IPR001128">
    <property type="entry name" value="Cyt_P450"/>
</dbReference>
<dbReference type="PRINTS" id="PR00385">
    <property type="entry name" value="P450"/>
</dbReference>
<comment type="similarity">
    <text evidence="1 2">Belongs to the cytochrome P450 family.</text>
</comment>
<dbReference type="PANTHER" id="PTHR46696:SF4">
    <property type="entry name" value="BIOTIN BIOSYNTHESIS CYTOCHROME P450"/>
    <property type="match status" value="1"/>
</dbReference>
<proteinExistence type="inferred from homology"/>
<dbReference type="RefSeq" id="WP_220163800.1">
    <property type="nucleotide sequence ID" value="NZ_JAIBOA010000003.1"/>
</dbReference>
<dbReference type="Gene3D" id="1.10.630.10">
    <property type="entry name" value="Cytochrome P450"/>
    <property type="match status" value="1"/>
</dbReference>
<dbReference type="PANTHER" id="PTHR46696">
    <property type="entry name" value="P450, PUTATIVE (EUROFUNG)-RELATED"/>
    <property type="match status" value="1"/>
</dbReference>
<evidence type="ECO:0000256" key="2">
    <source>
        <dbReference type="RuleBase" id="RU000461"/>
    </source>
</evidence>